<organism evidence="2 3">
    <name type="scientific">Veillonella tobetsuensis</name>
    <dbReference type="NCBI Taxonomy" id="1110546"/>
    <lineage>
        <taxon>Bacteria</taxon>
        <taxon>Bacillati</taxon>
        <taxon>Bacillota</taxon>
        <taxon>Negativicutes</taxon>
        <taxon>Veillonellales</taxon>
        <taxon>Veillonellaceae</taxon>
        <taxon>Veillonella</taxon>
    </lineage>
</organism>
<evidence type="ECO:0000313" key="2">
    <source>
        <dbReference type="EMBL" id="PQL26080.1"/>
    </source>
</evidence>
<dbReference type="Pfam" id="PF13018">
    <property type="entry name" value="ESPR"/>
    <property type="match status" value="1"/>
</dbReference>
<gene>
    <name evidence="2" type="ORF">VTHSUH11_00260</name>
</gene>
<sequence length="28" mass="3314">MNKVYRVIFNVKKGCYTVVKVVQLQKNN</sequence>
<dbReference type="Proteomes" id="UP000238877">
    <property type="component" value="Unassembled WGS sequence"/>
</dbReference>
<dbReference type="AlphaFoldDB" id="A0A2S7ZS57"/>
<name>A0A2S7ZS57_9FIRM</name>
<comment type="caution">
    <text evidence="2">The sequence shown here is derived from an EMBL/GenBank/DDBJ whole genome shotgun (WGS) entry which is preliminary data.</text>
</comment>
<accession>A0A2S7ZS57</accession>
<dbReference type="EMBL" id="PPDF01000001">
    <property type="protein sequence ID" value="PQL26080.1"/>
    <property type="molecule type" value="Genomic_DNA"/>
</dbReference>
<evidence type="ECO:0000313" key="3">
    <source>
        <dbReference type="Proteomes" id="UP000238877"/>
    </source>
</evidence>
<proteinExistence type="predicted"/>
<dbReference type="InterPro" id="IPR024973">
    <property type="entry name" value="ESPR"/>
</dbReference>
<evidence type="ECO:0000259" key="1">
    <source>
        <dbReference type="Pfam" id="PF13018"/>
    </source>
</evidence>
<feature type="domain" description="ESPR" evidence="1">
    <location>
        <begin position="1"/>
        <end position="19"/>
    </location>
</feature>
<reference evidence="2 3" key="1">
    <citation type="submission" date="2018-01" db="EMBL/GenBank/DDBJ databases">
        <title>Draft genome sequences of clinical isolates and type strains of oral Veillonella including Veillonella infantum sp., nov.</title>
        <authorList>
            <person name="Mashima I."/>
            <person name="Liao Y.-C."/>
            <person name="Sabharwal A."/>
            <person name="Haase E.M."/>
            <person name="Nakazawa F."/>
            <person name="Scannapieco F.A."/>
        </authorList>
    </citation>
    <scope>NUCLEOTIDE SEQUENCE [LARGE SCALE GENOMIC DNA]</scope>
    <source>
        <strain evidence="2 3">Y6</strain>
    </source>
</reference>
<protein>
    <recommendedName>
        <fullName evidence="1">ESPR domain-containing protein</fullName>
    </recommendedName>
</protein>